<comment type="caution">
    <text evidence="2">The sequence shown here is derived from an EMBL/GenBank/DDBJ whole genome shotgun (WGS) entry which is preliminary data.</text>
</comment>
<accession>A0A8H2W084</accession>
<reference evidence="2" key="1">
    <citation type="submission" date="2020-10" db="EMBL/GenBank/DDBJ databases">
        <authorList>
            <person name="Kusch S."/>
        </authorList>
    </citation>
    <scope>NUCLEOTIDE SEQUENCE</scope>
    <source>
        <strain evidence="2">SwB9</strain>
    </source>
</reference>
<dbReference type="EMBL" id="CAJHIA010000030">
    <property type="protein sequence ID" value="CAD6448048.1"/>
    <property type="molecule type" value="Genomic_DNA"/>
</dbReference>
<evidence type="ECO:0000256" key="1">
    <source>
        <dbReference type="SAM" id="MobiDB-lite"/>
    </source>
</evidence>
<keyword evidence="3" id="KW-1185">Reference proteome</keyword>
<gene>
    <name evidence="2" type="ORF">SCLTRI_LOCUS7840</name>
</gene>
<name>A0A8H2W084_9HELO</name>
<proteinExistence type="predicted"/>
<protein>
    <submittedName>
        <fullName evidence="2">E3a9f18b-f9ec-4f8f-a540-32037256c216</fullName>
    </submittedName>
</protein>
<dbReference type="AlphaFoldDB" id="A0A8H2W084"/>
<evidence type="ECO:0000313" key="2">
    <source>
        <dbReference type="EMBL" id="CAD6448048.1"/>
    </source>
</evidence>
<evidence type="ECO:0000313" key="3">
    <source>
        <dbReference type="Proteomes" id="UP000624404"/>
    </source>
</evidence>
<dbReference type="OrthoDB" id="5429357at2759"/>
<organism evidence="2 3">
    <name type="scientific">Sclerotinia trifoliorum</name>
    <dbReference type="NCBI Taxonomy" id="28548"/>
    <lineage>
        <taxon>Eukaryota</taxon>
        <taxon>Fungi</taxon>
        <taxon>Dikarya</taxon>
        <taxon>Ascomycota</taxon>
        <taxon>Pezizomycotina</taxon>
        <taxon>Leotiomycetes</taxon>
        <taxon>Helotiales</taxon>
        <taxon>Sclerotiniaceae</taxon>
        <taxon>Sclerotinia</taxon>
    </lineage>
</organism>
<feature type="region of interest" description="Disordered" evidence="1">
    <location>
        <begin position="28"/>
        <end position="50"/>
    </location>
</feature>
<dbReference type="Proteomes" id="UP000624404">
    <property type="component" value="Unassembled WGS sequence"/>
</dbReference>
<sequence>MASISRNVAQQFEVEFEKGKEAEQPIFQEQHEEPTENEVGPNVVDFDGPDDSANPLNWSLHYKWFMVVVLSLTEIMVCQSRNHYRGSRSTTNPSRLS</sequence>